<feature type="transmembrane region" description="Helical" evidence="7">
    <location>
        <begin position="407"/>
        <end position="425"/>
    </location>
</feature>
<gene>
    <name evidence="9" type="ORF">SAMN06296429_10852</name>
</gene>
<evidence type="ECO:0000256" key="1">
    <source>
        <dbReference type="ARBA" id="ARBA00004651"/>
    </source>
</evidence>
<dbReference type="InterPro" id="IPR011701">
    <property type="entry name" value="MFS"/>
</dbReference>
<feature type="transmembrane region" description="Helical" evidence="7">
    <location>
        <begin position="194"/>
        <end position="215"/>
    </location>
</feature>
<dbReference type="InterPro" id="IPR036259">
    <property type="entry name" value="MFS_trans_sf"/>
</dbReference>
<feature type="transmembrane region" description="Helical" evidence="7">
    <location>
        <begin position="78"/>
        <end position="99"/>
    </location>
</feature>
<evidence type="ECO:0000256" key="5">
    <source>
        <dbReference type="ARBA" id="ARBA00022989"/>
    </source>
</evidence>
<dbReference type="PANTHER" id="PTHR23517">
    <property type="entry name" value="RESISTANCE PROTEIN MDTM, PUTATIVE-RELATED-RELATED"/>
    <property type="match status" value="1"/>
</dbReference>
<dbReference type="GO" id="GO:0005886">
    <property type="term" value="C:plasma membrane"/>
    <property type="evidence" value="ECO:0007669"/>
    <property type="project" value="UniProtKB-SubCell"/>
</dbReference>
<dbReference type="Proteomes" id="UP000192634">
    <property type="component" value="Unassembled WGS sequence"/>
</dbReference>
<dbReference type="InterPro" id="IPR020846">
    <property type="entry name" value="MFS_dom"/>
</dbReference>
<evidence type="ECO:0000256" key="6">
    <source>
        <dbReference type="ARBA" id="ARBA00023136"/>
    </source>
</evidence>
<dbReference type="PANTHER" id="PTHR23517:SF2">
    <property type="entry name" value="MULTIDRUG RESISTANCE PROTEIN MDTH"/>
    <property type="match status" value="1"/>
</dbReference>
<feature type="transmembrane region" description="Helical" evidence="7">
    <location>
        <begin position="165"/>
        <end position="188"/>
    </location>
</feature>
<feature type="transmembrane region" description="Helical" evidence="7">
    <location>
        <begin position="248"/>
        <end position="272"/>
    </location>
</feature>
<dbReference type="EMBL" id="FWXN01000008">
    <property type="protein sequence ID" value="SMC72238.1"/>
    <property type="molecule type" value="Genomic_DNA"/>
</dbReference>
<keyword evidence="3" id="KW-1003">Cell membrane</keyword>
<dbReference type="AlphaFoldDB" id="A0A1W2BIG0"/>
<feature type="transmembrane region" description="Helical" evidence="7">
    <location>
        <begin position="338"/>
        <end position="358"/>
    </location>
</feature>
<evidence type="ECO:0000256" key="7">
    <source>
        <dbReference type="SAM" id="Phobius"/>
    </source>
</evidence>
<keyword evidence="5 7" id="KW-1133">Transmembrane helix</keyword>
<name>A0A1W2BIG0_9MICO</name>
<dbReference type="Gene3D" id="1.20.1250.20">
    <property type="entry name" value="MFS general substrate transporter like domains"/>
    <property type="match status" value="1"/>
</dbReference>
<evidence type="ECO:0000313" key="10">
    <source>
        <dbReference type="Proteomes" id="UP000192634"/>
    </source>
</evidence>
<keyword evidence="6 7" id="KW-0472">Membrane</keyword>
<proteinExistence type="predicted"/>
<dbReference type="PROSITE" id="PS50850">
    <property type="entry name" value="MFS"/>
    <property type="match status" value="1"/>
</dbReference>
<feature type="domain" description="Major facilitator superfamily (MFS) profile" evidence="8">
    <location>
        <begin position="1"/>
        <end position="433"/>
    </location>
</feature>
<evidence type="ECO:0000313" key="9">
    <source>
        <dbReference type="EMBL" id="SMC72238.1"/>
    </source>
</evidence>
<evidence type="ECO:0000259" key="8">
    <source>
        <dbReference type="PROSITE" id="PS50850"/>
    </source>
</evidence>
<comment type="subcellular location">
    <subcellularLocation>
        <location evidence="1">Cell membrane</location>
        <topology evidence="1">Multi-pass membrane protein</topology>
    </subcellularLocation>
</comment>
<accession>A0A1W2BIG0</accession>
<evidence type="ECO:0000256" key="2">
    <source>
        <dbReference type="ARBA" id="ARBA00022448"/>
    </source>
</evidence>
<dbReference type="Pfam" id="PF07690">
    <property type="entry name" value="MFS_1"/>
    <property type="match status" value="1"/>
</dbReference>
<dbReference type="SUPFAM" id="SSF103473">
    <property type="entry name" value="MFS general substrate transporter"/>
    <property type="match status" value="1"/>
</dbReference>
<evidence type="ECO:0000256" key="4">
    <source>
        <dbReference type="ARBA" id="ARBA00022692"/>
    </source>
</evidence>
<keyword evidence="4 7" id="KW-0812">Transmembrane</keyword>
<feature type="transmembrane region" description="Helical" evidence="7">
    <location>
        <begin position="130"/>
        <end position="153"/>
    </location>
</feature>
<organism evidence="9 10">
    <name type="scientific">Janibacter indicus</name>
    <dbReference type="NCBI Taxonomy" id="857417"/>
    <lineage>
        <taxon>Bacteria</taxon>
        <taxon>Bacillati</taxon>
        <taxon>Actinomycetota</taxon>
        <taxon>Actinomycetes</taxon>
        <taxon>Micrococcales</taxon>
        <taxon>Intrasporangiaceae</taxon>
        <taxon>Janibacter</taxon>
    </lineage>
</organism>
<keyword evidence="2" id="KW-0813">Transport</keyword>
<dbReference type="InterPro" id="IPR050171">
    <property type="entry name" value="MFS_Transporters"/>
</dbReference>
<feature type="transmembrane region" description="Helical" evidence="7">
    <location>
        <begin position="379"/>
        <end position="401"/>
    </location>
</feature>
<feature type="transmembrane region" description="Helical" evidence="7">
    <location>
        <begin position="278"/>
        <end position="301"/>
    </location>
</feature>
<sequence>MVGRRCRGAALPLVTTLPKDLPADEIGSGLAGFWRALPREGRFLLSTVAVQHLGRGMTLPFTVIYLHEVRGFSLDTAGSIMALLALVAALAAAPMGALTDLLGARWMLIVAGVCQSLGAVALAFATSLPIAVLGAVLMGLSQSIGWSASNTFISALVRGPLRQRYFGVNFALLNLGIGAGGLIAGAFVDVARPVTFETIFLVDAVLVLIPGIWLLGPLRHVHARAEHPDDGSATASYATVLRLPGMRWVLLLALVTSFVGYGQLEAGIPAFAHGVAQVSTSVVGLAFAANTAVIVLLQFWVLQRIEGHRRTRVGLVMLGIWAVAWLALGLSGQLPGSLAAAVLVVAFLTLFGLGETLLQPTLPAITNDMAPDHLRGRVNAAQSTAFMAGGVLGPLVAGVLLERDLSTTFVLVVVAGLVVTAWLFLRLERIVSPAVNGLPVTATDEPSVH</sequence>
<reference evidence="9 10" key="1">
    <citation type="submission" date="2017-04" db="EMBL/GenBank/DDBJ databases">
        <authorList>
            <person name="Afonso C.L."/>
            <person name="Miller P.J."/>
            <person name="Scott M.A."/>
            <person name="Spackman E."/>
            <person name="Goraichik I."/>
            <person name="Dimitrov K.M."/>
            <person name="Suarez D.L."/>
            <person name="Swayne D.E."/>
        </authorList>
    </citation>
    <scope>NUCLEOTIDE SEQUENCE [LARGE SCALE GENOMIC DNA]</scope>
    <source>
        <strain evidence="9 10">CGMCC 1.12511</strain>
    </source>
</reference>
<dbReference type="GO" id="GO:0022857">
    <property type="term" value="F:transmembrane transporter activity"/>
    <property type="evidence" value="ECO:0007669"/>
    <property type="project" value="InterPro"/>
</dbReference>
<protein>
    <submittedName>
        <fullName evidence="9">Predicted arabinose efflux permease, MFS family</fullName>
    </submittedName>
</protein>
<evidence type="ECO:0000256" key="3">
    <source>
        <dbReference type="ARBA" id="ARBA00022475"/>
    </source>
</evidence>
<feature type="transmembrane region" description="Helical" evidence="7">
    <location>
        <begin position="313"/>
        <end position="332"/>
    </location>
</feature>